<dbReference type="AlphaFoldDB" id="A0A1D7TWV3"/>
<dbReference type="EMBL" id="CP017147">
    <property type="protein sequence ID" value="AOO79588.1"/>
    <property type="molecule type" value="Genomic_DNA"/>
</dbReference>
<accession>A0A1D7TWV3</accession>
<dbReference type="OrthoDB" id="8162036at2"/>
<feature type="chain" id="PRO_5009099719" description="DUF4156 domain-containing protein" evidence="1">
    <location>
        <begin position="20"/>
        <end position="102"/>
    </location>
</feature>
<evidence type="ECO:0000313" key="2">
    <source>
        <dbReference type="EMBL" id="AOO79588.1"/>
    </source>
</evidence>
<protein>
    <recommendedName>
        <fullName evidence="4">DUF4156 domain-containing protein</fullName>
    </recommendedName>
</protein>
<gene>
    <name evidence="2" type="ORF">BHK69_02975</name>
</gene>
<proteinExistence type="predicted"/>
<sequence>MLRSLLLLPLLALSACVLPNSRSNTVVVTDAKSVVANCKKLGELEGASPLGKVLLRDQARDAALARLKAGGAELGATHVESSVADIKWKGPSTAGTAYKCGT</sequence>
<dbReference type="Proteomes" id="UP000094969">
    <property type="component" value="Chromosome"/>
</dbReference>
<dbReference type="RefSeq" id="WP_069688810.1">
    <property type="nucleotide sequence ID" value="NZ_CP017147.1"/>
</dbReference>
<reference evidence="2 3" key="1">
    <citation type="journal article" date="2015" name="Antonie Van Leeuwenhoek">
        <title>Bosea vaviloviae sp. nov., a new species of slow-growing rhizobia isolated from nodules of the relict species Vavilovia formosa (Stev.) Fed.</title>
        <authorList>
            <person name="Safronova V.I."/>
            <person name="Kuznetsova I.G."/>
            <person name="Sazanova A.L."/>
            <person name="Kimeklis A.K."/>
            <person name="Belimov A.A."/>
            <person name="Andronov E.E."/>
            <person name="Pinaev A.G."/>
            <person name="Chizhevskaya E.P."/>
            <person name="Pukhaev A.R."/>
            <person name="Popov K.P."/>
            <person name="Willems A."/>
            <person name="Tikhonovich I.A."/>
        </authorList>
    </citation>
    <scope>NUCLEOTIDE SEQUENCE [LARGE SCALE GENOMIC DNA]</scope>
    <source>
        <strain evidence="2 3">Vaf18</strain>
    </source>
</reference>
<feature type="signal peptide" evidence="1">
    <location>
        <begin position="1"/>
        <end position="19"/>
    </location>
</feature>
<keyword evidence="3" id="KW-1185">Reference proteome</keyword>
<dbReference type="KEGG" id="bvv:BHK69_02975"/>
<dbReference type="STRING" id="1526658.BHK69_02975"/>
<evidence type="ECO:0000256" key="1">
    <source>
        <dbReference type="SAM" id="SignalP"/>
    </source>
</evidence>
<evidence type="ECO:0000313" key="3">
    <source>
        <dbReference type="Proteomes" id="UP000094969"/>
    </source>
</evidence>
<organism evidence="2 3">
    <name type="scientific">Bosea vaviloviae</name>
    <dbReference type="NCBI Taxonomy" id="1526658"/>
    <lineage>
        <taxon>Bacteria</taxon>
        <taxon>Pseudomonadati</taxon>
        <taxon>Pseudomonadota</taxon>
        <taxon>Alphaproteobacteria</taxon>
        <taxon>Hyphomicrobiales</taxon>
        <taxon>Boseaceae</taxon>
        <taxon>Bosea</taxon>
    </lineage>
</organism>
<name>A0A1D7TWV3_9HYPH</name>
<dbReference type="PROSITE" id="PS51257">
    <property type="entry name" value="PROKAR_LIPOPROTEIN"/>
    <property type="match status" value="1"/>
</dbReference>
<keyword evidence="1" id="KW-0732">Signal</keyword>
<evidence type="ECO:0008006" key="4">
    <source>
        <dbReference type="Google" id="ProtNLM"/>
    </source>
</evidence>